<dbReference type="CDD" id="cd00093">
    <property type="entry name" value="HTH_XRE"/>
    <property type="match status" value="1"/>
</dbReference>
<evidence type="ECO:0000313" key="3">
    <source>
        <dbReference type="EMBL" id="RCW38412.1"/>
    </source>
</evidence>
<dbReference type="OrthoDB" id="9805356at2"/>
<dbReference type="SUPFAM" id="SSF51182">
    <property type="entry name" value="RmlC-like cupins"/>
    <property type="match status" value="1"/>
</dbReference>
<evidence type="ECO:0000313" key="4">
    <source>
        <dbReference type="Proteomes" id="UP000252733"/>
    </source>
</evidence>
<proteinExistence type="predicted"/>
<name>A0A2T0XMZ8_9BACT</name>
<dbReference type="InterPro" id="IPR014710">
    <property type="entry name" value="RmlC-like_jellyroll"/>
</dbReference>
<feature type="domain" description="HTH cro/C1-type" evidence="2">
    <location>
        <begin position="12"/>
        <end position="66"/>
    </location>
</feature>
<sequence length="184" mass="20673">MEEQIKQVATRIKDLREILNISKEEAADCCGITTAEYSEIESGKVDIPVGIMHLLAKKFRVDVTSFLSGSEPRMHYYTLTRKGQGVSVERRKAYNYRALAANFINRKADPFIVTVDPKSDDTATEFNSHPGQEFNLILKGSLKLNLNNKEMLLNEGDTIYFDASLPHGMKAANNEPCEFLAIIL</sequence>
<dbReference type="CDD" id="cd02209">
    <property type="entry name" value="cupin_XRE_C"/>
    <property type="match status" value="1"/>
</dbReference>
<comment type="caution">
    <text evidence="3">The sequence shown here is derived from an EMBL/GenBank/DDBJ whole genome shotgun (WGS) entry which is preliminary data.</text>
</comment>
<dbReference type="GO" id="GO:0005829">
    <property type="term" value="C:cytosol"/>
    <property type="evidence" value="ECO:0007669"/>
    <property type="project" value="TreeGrafter"/>
</dbReference>
<dbReference type="GO" id="GO:0003677">
    <property type="term" value="F:DNA binding"/>
    <property type="evidence" value="ECO:0007669"/>
    <property type="project" value="UniProtKB-KW"/>
</dbReference>
<dbReference type="PANTHER" id="PTHR46797:SF19">
    <property type="entry name" value="BLL2473 PROTEIN"/>
    <property type="match status" value="1"/>
</dbReference>
<evidence type="ECO:0000259" key="2">
    <source>
        <dbReference type="PROSITE" id="PS50943"/>
    </source>
</evidence>
<organism evidence="3 4">
    <name type="scientific">Marinilabilia salmonicolor</name>
    <dbReference type="NCBI Taxonomy" id="989"/>
    <lineage>
        <taxon>Bacteria</taxon>
        <taxon>Pseudomonadati</taxon>
        <taxon>Bacteroidota</taxon>
        <taxon>Bacteroidia</taxon>
        <taxon>Marinilabiliales</taxon>
        <taxon>Marinilabiliaceae</taxon>
        <taxon>Marinilabilia</taxon>
    </lineage>
</organism>
<dbReference type="InterPro" id="IPR013096">
    <property type="entry name" value="Cupin_2"/>
</dbReference>
<evidence type="ECO:0000256" key="1">
    <source>
        <dbReference type="ARBA" id="ARBA00023125"/>
    </source>
</evidence>
<dbReference type="SMART" id="SM00530">
    <property type="entry name" value="HTH_XRE"/>
    <property type="match status" value="1"/>
</dbReference>
<dbReference type="SUPFAM" id="SSF47413">
    <property type="entry name" value="lambda repressor-like DNA-binding domains"/>
    <property type="match status" value="1"/>
</dbReference>
<dbReference type="STRING" id="1168289.GCA_000259075_00013"/>
<dbReference type="InterPro" id="IPR001387">
    <property type="entry name" value="Cro/C1-type_HTH"/>
</dbReference>
<dbReference type="InterPro" id="IPR011051">
    <property type="entry name" value="RmlC_Cupin_sf"/>
</dbReference>
<gene>
    <name evidence="3" type="ORF">DFO77_104170</name>
</gene>
<keyword evidence="1" id="KW-0238">DNA-binding</keyword>
<dbReference type="EMBL" id="QPIZ01000004">
    <property type="protein sequence ID" value="RCW38412.1"/>
    <property type="molecule type" value="Genomic_DNA"/>
</dbReference>
<dbReference type="InterPro" id="IPR010982">
    <property type="entry name" value="Lambda_DNA-bd_dom_sf"/>
</dbReference>
<dbReference type="Gene3D" id="1.10.260.40">
    <property type="entry name" value="lambda repressor-like DNA-binding domains"/>
    <property type="match status" value="1"/>
</dbReference>
<dbReference type="Pfam" id="PF07883">
    <property type="entry name" value="Cupin_2"/>
    <property type="match status" value="1"/>
</dbReference>
<keyword evidence="4" id="KW-1185">Reference proteome</keyword>
<dbReference type="Proteomes" id="UP000252733">
    <property type="component" value="Unassembled WGS sequence"/>
</dbReference>
<dbReference type="RefSeq" id="WP_106152801.1">
    <property type="nucleotide sequence ID" value="NZ_PVTS01000006.1"/>
</dbReference>
<dbReference type="GO" id="GO:0003700">
    <property type="term" value="F:DNA-binding transcription factor activity"/>
    <property type="evidence" value="ECO:0007669"/>
    <property type="project" value="TreeGrafter"/>
</dbReference>
<reference evidence="3 4" key="1">
    <citation type="submission" date="2018-07" db="EMBL/GenBank/DDBJ databases">
        <title>Freshwater and sediment microbial communities from various areas in North America, analyzing microbe dynamics in response to fracking.</title>
        <authorList>
            <person name="Lamendella R."/>
        </authorList>
    </citation>
    <scope>NUCLEOTIDE SEQUENCE [LARGE SCALE GENOMIC DNA]</scope>
    <source>
        <strain evidence="3 4">160A</strain>
    </source>
</reference>
<dbReference type="InterPro" id="IPR050807">
    <property type="entry name" value="TransReg_Diox_bact_type"/>
</dbReference>
<accession>A0A2T0XMZ8</accession>
<dbReference type="Gene3D" id="2.60.120.10">
    <property type="entry name" value="Jelly Rolls"/>
    <property type="match status" value="1"/>
</dbReference>
<dbReference type="Pfam" id="PF01381">
    <property type="entry name" value="HTH_3"/>
    <property type="match status" value="1"/>
</dbReference>
<dbReference type="AlphaFoldDB" id="A0A2T0XMZ8"/>
<dbReference type="PANTHER" id="PTHR46797">
    <property type="entry name" value="HTH-TYPE TRANSCRIPTIONAL REGULATOR"/>
    <property type="match status" value="1"/>
</dbReference>
<dbReference type="PROSITE" id="PS50943">
    <property type="entry name" value="HTH_CROC1"/>
    <property type="match status" value="1"/>
</dbReference>
<protein>
    <submittedName>
        <fullName evidence="3">XRE family transcriptional regulator</fullName>
    </submittedName>
</protein>